<evidence type="ECO:0000256" key="5">
    <source>
        <dbReference type="ARBA" id="ARBA00022801"/>
    </source>
</evidence>
<keyword evidence="8" id="KW-0460">Magnesium</keyword>
<keyword evidence="7" id="KW-0269">Exonuclease</keyword>
<dbReference type="InterPro" id="IPR010666">
    <property type="entry name" value="Znf_GRF"/>
</dbReference>
<dbReference type="Pfam" id="PF00929">
    <property type="entry name" value="RNase_T"/>
    <property type="match status" value="1"/>
</dbReference>
<accession>A0A1S3HVI9</accession>
<dbReference type="GO" id="GO:0003676">
    <property type="term" value="F:nucleic acid binding"/>
    <property type="evidence" value="ECO:0007669"/>
    <property type="project" value="InterPro"/>
</dbReference>
<feature type="compositionally biased region" description="Polar residues" evidence="13">
    <location>
        <begin position="304"/>
        <end position="313"/>
    </location>
</feature>
<keyword evidence="4 12" id="KW-0863">Zinc-finger</keyword>
<dbReference type="GO" id="GO:0000175">
    <property type="term" value="F:3'-5'-RNA exonuclease activity"/>
    <property type="evidence" value="ECO:0007669"/>
    <property type="project" value="InterPro"/>
</dbReference>
<dbReference type="AlphaFoldDB" id="A0A1S3HVI9"/>
<evidence type="ECO:0000313" key="15">
    <source>
        <dbReference type="Proteomes" id="UP000085678"/>
    </source>
</evidence>
<evidence type="ECO:0000256" key="1">
    <source>
        <dbReference type="ARBA" id="ARBA00001946"/>
    </source>
</evidence>
<dbReference type="InterPro" id="IPR047201">
    <property type="entry name" value="ERI-1_3'hExo-like"/>
</dbReference>
<dbReference type="PANTHER" id="PTHR23044:SF61">
    <property type="entry name" value="3'-5' EXORIBONUCLEASE 1-RELATED"/>
    <property type="match status" value="1"/>
</dbReference>
<feature type="domain" description="GRF-type" evidence="14">
    <location>
        <begin position="519"/>
        <end position="567"/>
    </location>
</feature>
<evidence type="ECO:0000256" key="9">
    <source>
        <dbReference type="ARBA" id="ARBA00038042"/>
    </source>
</evidence>
<organism evidence="15 16">
    <name type="scientific">Lingula anatina</name>
    <name type="common">Brachiopod</name>
    <name type="synonym">Lingula unguis</name>
    <dbReference type="NCBI Taxonomy" id="7574"/>
    <lineage>
        <taxon>Eukaryota</taxon>
        <taxon>Metazoa</taxon>
        <taxon>Spiralia</taxon>
        <taxon>Lophotrochozoa</taxon>
        <taxon>Brachiopoda</taxon>
        <taxon>Linguliformea</taxon>
        <taxon>Lingulata</taxon>
        <taxon>Lingulida</taxon>
        <taxon>Linguloidea</taxon>
        <taxon>Lingulidae</taxon>
        <taxon>Lingula</taxon>
    </lineage>
</organism>
<feature type="compositionally biased region" description="Basic and acidic residues" evidence="13">
    <location>
        <begin position="324"/>
        <end position="336"/>
    </location>
</feature>
<evidence type="ECO:0000256" key="10">
    <source>
        <dbReference type="ARBA" id="ARBA00068097"/>
    </source>
</evidence>
<name>A0A1S3HVI9_LINAN</name>
<dbReference type="FunFam" id="3.30.420.10:FF:000062">
    <property type="entry name" value="ERI1 exoribonuclease 2 isoform X1"/>
    <property type="match status" value="1"/>
</dbReference>
<protein>
    <recommendedName>
        <fullName evidence="10">ERI1 exoribonuclease 2</fullName>
    </recommendedName>
    <alternativeName>
        <fullName evidence="11">Exonuclease domain-containing protein 1</fullName>
    </alternativeName>
</protein>
<sequence>MMSTKALARELGLLRKRSYSQISEERKIHKNSKQQFSHLIVIDFESTCWEKKTGRPQEIIEFPAVLMNTNNGEVESEFHHYVQPSENPMLSEFCKKLTGISQEQVEEGIPLSLCLSKFNTWIKNISQERKLVFEQSVSEGQNLCTIVTWSDWDLGVCLLYECRRKQIRKPAALNSWIDLRATYRKFYDRRPQGLNGALQDVGIEFEGREHSGLDDARNTAKLAWRMIRDGCVLNVTKSFNGSAQERSETMAKIMKIATESSNAKKGHEPNGACRVAGSSAERLPVQQECGQGTPHSSIPAAPQLSVTSSNTAPHSLHNRVRKIFSTDKTTKSERTLQIKGPQKSESSGNVSTVESGLVNVSKQFETETVKTSSVNVLKIESVSKELKTIASPVFNEQAKKFTQTGPSTISTVNGHRNIKAPYYNQSISKLGDFKKPFSSMSSKLQGNRPYTPSDRGSKMSYHTKCNVTVGVTPEAMVKPSNSAYKTSQNGLGPFSSTGKTVGKCLLSWSSHMKATPPLCDCGRRSKRRVVQNPGPNEGRAFFACPLGRKSSGAVKEGCKFFKWDSRS</sequence>
<feature type="region of interest" description="Disordered" evidence="13">
    <location>
        <begin position="438"/>
        <end position="459"/>
    </location>
</feature>
<dbReference type="STRING" id="7574.A0A1S3HVI9"/>
<dbReference type="PANTHER" id="PTHR23044">
    <property type="entry name" value="3'-5' EXONUCLEASE ERI1-RELATED"/>
    <property type="match status" value="1"/>
</dbReference>
<evidence type="ECO:0000256" key="12">
    <source>
        <dbReference type="PROSITE-ProRule" id="PRU01343"/>
    </source>
</evidence>
<keyword evidence="5" id="KW-0378">Hydrolase</keyword>
<evidence type="ECO:0000256" key="3">
    <source>
        <dbReference type="ARBA" id="ARBA00022723"/>
    </source>
</evidence>
<evidence type="ECO:0000256" key="7">
    <source>
        <dbReference type="ARBA" id="ARBA00022839"/>
    </source>
</evidence>
<gene>
    <name evidence="16" type="primary">LOC106158553</name>
</gene>
<dbReference type="GO" id="GO:0008270">
    <property type="term" value="F:zinc ion binding"/>
    <property type="evidence" value="ECO:0007669"/>
    <property type="project" value="UniProtKB-KW"/>
</dbReference>
<dbReference type="InParanoid" id="A0A1S3HVI9"/>
<dbReference type="PROSITE" id="PS51999">
    <property type="entry name" value="ZF_GRF"/>
    <property type="match status" value="1"/>
</dbReference>
<evidence type="ECO:0000256" key="8">
    <source>
        <dbReference type="ARBA" id="ARBA00022842"/>
    </source>
</evidence>
<dbReference type="InterPro" id="IPR051274">
    <property type="entry name" value="3-5_Exoribonuclease"/>
</dbReference>
<dbReference type="SUPFAM" id="SSF53098">
    <property type="entry name" value="Ribonuclease H-like"/>
    <property type="match status" value="1"/>
</dbReference>
<dbReference type="GeneID" id="106158553"/>
<keyword evidence="6" id="KW-0862">Zinc</keyword>
<feature type="compositionally biased region" description="Polar residues" evidence="13">
    <location>
        <begin position="438"/>
        <end position="450"/>
    </location>
</feature>
<dbReference type="Proteomes" id="UP000085678">
    <property type="component" value="Unplaced"/>
</dbReference>
<comment type="similarity">
    <text evidence="9">Belongs to the ERI2 family.</text>
</comment>
<evidence type="ECO:0000256" key="4">
    <source>
        <dbReference type="ARBA" id="ARBA00022771"/>
    </source>
</evidence>
<dbReference type="InterPro" id="IPR012337">
    <property type="entry name" value="RNaseH-like_sf"/>
</dbReference>
<comment type="cofactor">
    <cofactor evidence="1">
        <name>Mg(2+)</name>
        <dbReference type="ChEBI" id="CHEBI:18420"/>
    </cofactor>
</comment>
<evidence type="ECO:0000256" key="13">
    <source>
        <dbReference type="SAM" id="MobiDB-lite"/>
    </source>
</evidence>
<dbReference type="RefSeq" id="XP_013390057.1">
    <property type="nucleotide sequence ID" value="XM_013534603.1"/>
</dbReference>
<dbReference type="KEGG" id="lak:106158553"/>
<keyword evidence="15" id="KW-1185">Reference proteome</keyword>
<keyword evidence="2" id="KW-0540">Nuclease</keyword>
<evidence type="ECO:0000256" key="11">
    <source>
        <dbReference type="ARBA" id="ARBA00083876"/>
    </source>
</evidence>
<evidence type="ECO:0000256" key="2">
    <source>
        <dbReference type="ARBA" id="ARBA00022722"/>
    </source>
</evidence>
<feature type="region of interest" description="Disordered" evidence="13">
    <location>
        <begin position="283"/>
        <end position="351"/>
    </location>
</feature>
<dbReference type="CDD" id="cd06133">
    <property type="entry name" value="ERI-1_3'hExo_like"/>
    <property type="match status" value="1"/>
</dbReference>
<dbReference type="OrthoDB" id="448399at2759"/>
<dbReference type="InterPro" id="IPR036397">
    <property type="entry name" value="RNaseH_sf"/>
</dbReference>
<reference evidence="16" key="1">
    <citation type="submission" date="2025-08" db="UniProtKB">
        <authorList>
            <consortium name="RefSeq"/>
        </authorList>
    </citation>
    <scope>IDENTIFICATION</scope>
    <source>
        <tissue evidence="16">Gonads</tissue>
    </source>
</reference>
<evidence type="ECO:0000313" key="16">
    <source>
        <dbReference type="RefSeq" id="XP_013390057.1"/>
    </source>
</evidence>
<proteinExistence type="inferred from homology"/>
<dbReference type="Gene3D" id="3.30.420.10">
    <property type="entry name" value="Ribonuclease H-like superfamily/Ribonuclease H"/>
    <property type="match status" value="1"/>
</dbReference>
<keyword evidence="3" id="KW-0479">Metal-binding</keyword>
<evidence type="ECO:0000259" key="14">
    <source>
        <dbReference type="PROSITE" id="PS51999"/>
    </source>
</evidence>
<evidence type="ECO:0000256" key="6">
    <source>
        <dbReference type="ARBA" id="ARBA00022833"/>
    </source>
</evidence>
<dbReference type="Pfam" id="PF06839">
    <property type="entry name" value="Zn_ribbon_GRF"/>
    <property type="match status" value="1"/>
</dbReference>
<dbReference type="SMART" id="SM00479">
    <property type="entry name" value="EXOIII"/>
    <property type="match status" value="1"/>
</dbReference>
<dbReference type="InterPro" id="IPR013520">
    <property type="entry name" value="Ribonucl_H"/>
</dbReference>